<protein>
    <recommendedName>
        <fullName evidence="5">N-acetylmuramoyl-L-alanine amidase</fullName>
    </recommendedName>
</protein>
<keyword evidence="4" id="KW-1185">Reference proteome</keyword>
<evidence type="ECO:0000259" key="1">
    <source>
        <dbReference type="Pfam" id="PF07833"/>
    </source>
</evidence>
<comment type="caution">
    <text evidence="3">The sequence shown here is derived from an EMBL/GenBank/DDBJ whole genome shotgun (WGS) entry which is preliminary data.</text>
</comment>
<evidence type="ECO:0000313" key="3">
    <source>
        <dbReference type="EMBL" id="ODP27331.1"/>
    </source>
</evidence>
<dbReference type="PANTHER" id="PTHR40446">
    <property type="entry name" value="N-ACETYLGLUCOSAMINE-1-PHOSPHODIESTER ALPHA-N-ACETYLGLUCOSAMINIDASE"/>
    <property type="match status" value="1"/>
</dbReference>
<dbReference type="Gene3D" id="3.30.457.10">
    <property type="entry name" value="Copper amine oxidase-like, N-terminal domain"/>
    <property type="match status" value="2"/>
</dbReference>
<proteinExistence type="predicted"/>
<dbReference type="EMBL" id="MDER01000060">
    <property type="protein sequence ID" value="ODP27331.1"/>
    <property type="molecule type" value="Genomic_DNA"/>
</dbReference>
<dbReference type="Pfam" id="PF07833">
    <property type="entry name" value="Cu_amine_oxidN1"/>
    <property type="match status" value="1"/>
</dbReference>
<evidence type="ECO:0008006" key="5">
    <source>
        <dbReference type="Google" id="ProtNLM"/>
    </source>
</evidence>
<evidence type="ECO:0000259" key="2">
    <source>
        <dbReference type="Pfam" id="PF09992"/>
    </source>
</evidence>
<dbReference type="PANTHER" id="PTHR40446:SF2">
    <property type="entry name" value="N-ACETYLGLUCOSAMINE-1-PHOSPHODIESTER ALPHA-N-ACETYLGLUCOSAMINIDASE"/>
    <property type="match status" value="1"/>
</dbReference>
<dbReference type="STRING" id="1886670.PTI45_03265"/>
<accession>A0A1E3L150</accession>
<dbReference type="InterPro" id="IPR018711">
    <property type="entry name" value="NAGPA"/>
</dbReference>
<dbReference type="Proteomes" id="UP000094578">
    <property type="component" value="Unassembled WGS sequence"/>
</dbReference>
<dbReference type="Pfam" id="PF09992">
    <property type="entry name" value="NAGPA"/>
    <property type="match status" value="1"/>
</dbReference>
<name>A0A1E3L150_9BACL</name>
<gene>
    <name evidence="3" type="ORF">PTI45_03265</name>
</gene>
<feature type="domain" description="Copper amine oxidase-like N-terminal" evidence="1">
    <location>
        <begin position="785"/>
        <end position="891"/>
    </location>
</feature>
<dbReference type="RefSeq" id="WP_069328656.1">
    <property type="nucleotide sequence ID" value="NZ_MDER01000060.1"/>
</dbReference>
<dbReference type="InterPro" id="IPR036582">
    <property type="entry name" value="Mao_N_sf"/>
</dbReference>
<feature type="domain" description="Phosphodiester glycosidase" evidence="2">
    <location>
        <begin position="230"/>
        <end position="417"/>
    </location>
</feature>
<evidence type="ECO:0000313" key="4">
    <source>
        <dbReference type="Proteomes" id="UP000094578"/>
    </source>
</evidence>
<dbReference type="AlphaFoldDB" id="A0A1E3L150"/>
<dbReference type="InterPro" id="IPR012854">
    <property type="entry name" value="Cu_amine_oxidase-like_N"/>
</dbReference>
<organism evidence="3 4">
    <name type="scientific">Paenibacillus nuruki</name>
    <dbReference type="NCBI Taxonomy" id="1886670"/>
    <lineage>
        <taxon>Bacteria</taxon>
        <taxon>Bacillati</taxon>
        <taxon>Bacillota</taxon>
        <taxon>Bacilli</taxon>
        <taxon>Bacillales</taxon>
        <taxon>Paenibacillaceae</taxon>
        <taxon>Paenibacillus</taxon>
    </lineage>
</organism>
<sequence length="893" mass="94642">MTGTTKTARKWMILTIAGSLWIQPALQIGFTQVPWLPTHIASAAETTQLNESYITSGAKLLEYRYKTARSGKTVSVLADVVKVDLKNPYVNLDVMTGKGNQFTTKQSVEGMAQETKAVAGVNGDYFNTASEGVPMGAQASEGVLMSSPSELKGMYAFGVTKDGTPMIDQFAFQGKVTAEDGSTFDLAGINQASYMTEPNGTFSHSNTMYIYTDAWKAIERPANSSTTPTEVLVQGGVITQISVNATIQKVVPKGAYILRTHGKAAQFVQQHMKVGQKVTTDYSLQAKSTGKTIDPTTLQMMIGGHTILVDQGKPSSFSRSTTAIGGNRARTAVGYSQDGRYAYIVTVQDNDNSAGMSLYELQSFMSSIGVWKGINLDGGGSTTLVTRPLGETQADLTFATEYGGNTQRSVVNGLGVYTTAPQGKVQGFSINGPKQLLIGQTAKYEANGYDTYYNPISTAGINPSWKAGSSNIKWTGSEFKATKNGTAKIIASSGGVSTSMNVNVVGAEAIQSLATASSTATLQAGTTIAVPVTATLKDGSNLTISPETLKWEFVGFKGSVKDGQLSISSVDSGTTVGYAIARYDGFSTMMVLTAGGGATSTWEDFENPNYSVSFLGNPSTVKGTAQVTQGTGDHANSKVLQLTYDMTVGTSKKYAYAQFGGTAGKALTAGTTGVTVDVYGDKSYNWLRGEVTDASGKTVYIDFAKSINWSGWKTLNIDLSGSGIAYPAKLKRVYVVNVAEGQDERAATGMIAMDNIRLTGAAQAATYTMPKGTLSMTVGKKTSTLDGKAQSIDVSPMLKNNATYVPVKYIMDAFGGQATWNQSSQRVTILRAGQLLDLTVNNKAYVANGKLKSSTVAPLVVSGRTLVPLRLVSEQLGLTVKWDQKTKTVSIQS</sequence>
<reference evidence="3 4" key="1">
    <citation type="submission" date="2016-08" db="EMBL/GenBank/DDBJ databases">
        <title>Genome sequencing of Paenibacillus sp. TI45-13ar, isolated from Korean traditional nuruk.</title>
        <authorList>
            <person name="Kim S.-J."/>
        </authorList>
    </citation>
    <scope>NUCLEOTIDE SEQUENCE [LARGE SCALE GENOMIC DNA]</scope>
    <source>
        <strain evidence="3 4">TI45-13ar</strain>
    </source>
</reference>
<dbReference type="SUPFAM" id="SSF55383">
    <property type="entry name" value="Copper amine oxidase, domain N"/>
    <property type="match status" value="2"/>
</dbReference>
<dbReference type="PATRIC" id="fig|1886670.3.peg.3319"/>